<dbReference type="Pfam" id="PF00078">
    <property type="entry name" value="RVT_1"/>
    <property type="match status" value="1"/>
</dbReference>
<comment type="caution">
    <text evidence="11">The sequence shown here is derived from an EMBL/GenBank/DDBJ whole genome shotgun (WGS) entry which is preliminary data.</text>
</comment>
<feature type="domain" description="Reverse transcriptase RNase H-like" evidence="10">
    <location>
        <begin position="147"/>
        <end position="252"/>
    </location>
</feature>
<dbReference type="InterPro" id="IPR050951">
    <property type="entry name" value="Retrovirus_Pol_polyprotein"/>
</dbReference>
<evidence type="ECO:0000256" key="6">
    <source>
        <dbReference type="ARBA" id="ARBA00022759"/>
    </source>
</evidence>
<keyword evidence="8" id="KW-0695">RNA-directed DNA polymerase</keyword>
<keyword evidence="4" id="KW-0548">Nucleotidyltransferase</keyword>
<dbReference type="EMBL" id="JAMKFB020000019">
    <property type="protein sequence ID" value="KAL0165982.1"/>
    <property type="molecule type" value="Genomic_DNA"/>
</dbReference>
<dbReference type="FunFam" id="3.30.70.270:FF:000020">
    <property type="entry name" value="Transposon Tf2-6 polyprotein-like Protein"/>
    <property type="match status" value="1"/>
</dbReference>
<accession>A0ABD0NW68</accession>
<name>A0ABD0NW68_CIRMR</name>
<evidence type="ECO:0000256" key="4">
    <source>
        <dbReference type="ARBA" id="ARBA00022695"/>
    </source>
</evidence>
<reference evidence="11 12" key="1">
    <citation type="submission" date="2024-05" db="EMBL/GenBank/DDBJ databases">
        <title>Genome sequencing and assembly of Indian major carp, Cirrhinus mrigala (Hamilton, 1822).</title>
        <authorList>
            <person name="Mohindra V."/>
            <person name="Chowdhury L.M."/>
            <person name="Lal K."/>
            <person name="Jena J.K."/>
        </authorList>
    </citation>
    <scope>NUCLEOTIDE SEQUENCE [LARGE SCALE GENOMIC DNA]</scope>
    <source>
        <strain evidence="11">CM1030</strain>
        <tissue evidence="11">Blood</tissue>
    </source>
</reference>
<keyword evidence="6" id="KW-0255">Endonuclease</keyword>
<gene>
    <name evidence="11" type="ORF">M9458_037826</name>
</gene>
<evidence type="ECO:0000256" key="2">
    <source>
        <dbReference type="ARBA" id="ARBA00012180"/>
    </source>
</evidence>
<evidence type="ECO:0000256" key="5">
    <source>
        <dbReference type="ARBA" id="ARBA00022722"/>
    </source>
</evidence>
<keyword evidence="5" id="KW-0540">Nuclease</keyword>
<dbReference type="Pfam" id="PF17917">
    <property type="entry name" value="RT_RNaseH"/>
    <property type="match status" value="1"/>
</dbReference>
<proteinExistence type="inferred from homology"/>
<feature type="non-terminal residue" evidence="11">
    <location>
        <position position="1"/>
    </location>
</feature>
<dbReference type="Gene3D" id="3.30.70.270">
    <property type="match status" value="2"/>
</dbReference>
<keyword evidence="3" id="KW-0808">Transferase</keyword>
<dbReference type="CDD" id="cd09274">
    <property type="entry name" value="RNase_HI_RT_Ty3"/>
    <property type="match status" value="1"/>
</dbReference>
<organism evidence="11 12">
    <name type="scientific">Cirrhinus mrigala</name>
    <name type="common">Mrigala</name>
    <dbReference type="NCBI Taxonomy" id="683832"/>
    <lineage>
        <taxon>Eukaryota</taxon>
        <taxon>Metazoa</taxon>
        <taxon>Chordata</taxon>
        <taxon>Craniata</taxon>
        <taxon>Vertebrata</taxon>
        <taxon>Euteleostomi</taxon>
        <taxon>Actinopterygii</taxon>
        <taxon>Neopterygii</taxon>
        <taxon>Teleostei</taxon>
        <taxon>Ostariophysi</taxon>
        <taxon>Cypriniformes</taxon>
        <taxon>Cyprinidae</taxon>
        <taxon>Labeoninae</taxon>
        <taxon>Labeonini</taxon>
        <taxon>Cirrhinus</taxon>
    </lineage>
</organism>
<sequence>GIPKVAVYVDDILITGMDTADHIENLGAVLKRLEDAGLRLKREKCLFLQDEYLGHRVNAHGLQPVGSKLKAIVEAPSPSNVSELKAYLGLLNYYGMFHLNLATCLAPLYELLKKGICWECLTEQEEAFQHSKKLLQSVKVPEHYSADKKLVLACDASPYGLWAVLSHRLEDGSERPISFMSHTLSAAEKRYLQLDKEGLAVVFGIQTFHKYLYGRSSTICMDHKPLISLFNEKKPIPQMGSPQVQRWAMLLSAILYQANACADALSRLPIKDEKTEEKKSEQVLMVDVLGDAP</sequence>
<protein>
    <recommendedName>
        <fullName evidence="2">ribonuclease H</fullName>
        <ecNumber evidence="2">3.1.26.4</ecNumber>
    </recommendedName>
</protein>
<keyword evidence="7" id="KW-0378">Hydrolase</keyword>
<dbReference type="Proteomes" id="UP001529510">
    <property type="component" value="Unassembled WGS sequence"/>
</dbReference>
<keyword evidence="12" id="KW-1185">Reference proteome</keyword>
<dbReference type="GO" id="GO:0003964">
    <property type="term" value="F:RNA-directed DNA polymerase activity"/>
    <property type="evidence" value="ECO:0007669"/>
    <property type="project" value="UniProtKB-KW"/>
</dbReference>
<dbReference type="InterPro" id="IPR043128">
    <property type="entry name" value="Rev_trsase/Diguanyl_cyclase"/>
</dbReference>
<evidence type="ECO:0000256" key="7">
    <source>
        <dbReference type="ARBA" id="ARBA00022801"/>
    </source>
</evidence>
<dbReference type="FunFam" id="3.10.20.370:FF:000001">
    <property type="entry name" value="Retrovirus-related Pol polyprotein from transposon 17.6-like protein"/>
    <property type="match status" value="1"/>
</dbReference>
<feature type="domain" description="Reverse transcriptase" evidence="9">
    <location>
        <begin position="5"/>
        <end position="56"/>
    </location>
</feature>
<dbReference type="EC" id="3.1.26.4" evidence="2"/>
<dbReference type="GO" id="GO:0004523">
    <property type="term" value="F:RNA-DNA hybrid ribonuclease activity"/>
    <property type="evidence" value="ECO:0007669"/>
    <property type="project" value="UniProtKB-EC"/>
</dbReference>
<feature type="non-terminal residue" evidence="11">
    <location>
        <position position="293"/>
    </location>
</feature>
<evidence type="ECO:0000313" key="11">
    <source>
        <dbReference type="EMBL" id="KAL0165982.1"/>
    </source>
</evidence>
<evidence type="ECO:0000256" key="3">
    <source>
        <dbReference type="ARBA" id="ARBA00022679"/>
    </source>
</evidence>
<dbReference type="InterPro" id="IPR000477">
    <property type="entry name" value="RT_dom"/>
</dbReference>
<evidence type="ECO:0000259" key="9">
    <source>
        <dbReference type="Pfam" id="PF00078"/>
    </source>
</evidence>
<dbReference type="SUPFAM" id="SSF56672">
    <property type="entry name" value="DNA/RNA polymerases"/>
    <property type="match status" value="1"/>
</dbReference>
<dbReference type="InterPro" id="IPR043502">
    <property type="entry name" value="DNA/RNA_pol_sf"/>
</dbReference>
<dbReference type="PANTHER" id="PTHR37984">
    <property type="entry name" value="PROTEIN CBG26694"/>
    <property type="match status" value="1"/>
</dbReference>
<dbReference type="AlphaFoldDB" id="A0ABD0NW68"/>
<dbReference type="PANTHER" id="PTHR37984:SF13">
    <property type="entry name" value="RIBONUCLEASE H"/>
    <property type="match status" value="1"/>
</dbReference>
<evidence type="ECO:0000313" key="12">
    <source>
        <dbReference type="Proteomes" id="UP001529510"/>
    </source>
</evidence>
<comment type="similarity">
    <text evidence="1">Belongs to the beta type-B retroviral polymerase family. HERV class-II K(HML-2) pol subfamily.</text>
</comment>
<evidence type="ECO:0000256" key="8">
    <source>
        <dbReference type="ARBA" id="ARBA00022918"/>
    </source>
</evidence>
<evidence type="ECO:0000256" key="1">
    <source>
        <dbReference type="ARBA" id="ARBA00010879"/>
    </source>
</evidence>
<dbReference type="InterPro" id="IPR041373">
    <property type="entry name" value="RT_RNaseH"/>
</dbReference>
<evidence type="ECO:0000259" key="10">
    <source>
        <dbReference type="Pfam" id="PF17917"/>
    </source>
</evidence>